<evidence type="ECO:0000313" key="4">
    <source>
        <dbReference type="Proteomes" id="UP000230886"/>
    </source>
</evidence>
<dbReference type="Gene3D" id="3.40.50.300">
    <property type="entry name" value="P-loop containing nucleotide triphosphate hydrolases"/>
    <property type="match status" value="1"/>
</dbReference>
<reference evidence="3 4" key="1">
    <citation type="submission" date="2017-07" db="EMBL/GenBank/DDBJ databases">
        <title>Draft sequence of Rhodococcus enclensis 23b-28.</title>
        <authorList>
            <person name="Besaury L."/>
            <person name="Sancelme M."/>
            <person name="Amato P."/>
            <person name="Lallement A."/>
            <person name="Delort A.-M."/>
        </authorList>
    </citation>
    <scope>NUCLEOTIDE SEQUENCE [LARGE SCALE GENOMIC DNA]</scope>
    <source>
        <strain evidence="3 4">23b-28</strain>
    </source>
</reference>
<proteinExistence type="predicted"/>
<dbReference type="EMBL" id="NOVD01000048">
    <property type="protein sequence ID" value="PCK23622.1"/>
    <property type="molecule type" value="Genomic_DNA"/>
</dbReference>
<gene>
    <name evidence="3" type="ORF">CHR55_29695</name>
</gene>
<dbReference type="Proteomes" id="UP000230886">
    <property type="component" value="Unassembled WGS sequence"/>
</dbReference>
<dbReference type="InterPro" id="IPR032689">
    <property type="entry name" value="TraG-D_C"/>
</dbReference>
<dbReference type="InterPro" id="IPR027417">
    <property type="entry name" value="P-loop_NTPase"/>
</dbReference>
<dbReference type="SUPFAM" id="SSF52540">
    <property type="entry name" value="P-loop containing nucleoside triphosphate hydrolases"/>
    <property type="match status" value="1"/>
</dbReference>
<organism evidence="3 4">
    <name type="scientific">Rhodococcus qingshengii</name>
    <dbReference type="NCBI Taxonomy" id="334542"/>
    <lineage>
        <taxon>Bacteria</taxon>
        <taxon>Bacillati</taxon>
        <taxon>Actinomycetota</taxon>
        <taxon>Actinomycetes</taxon>
        <taxon>Mycobacteriales</taxon>
        <taxon>Nocardiaceae</taxon>
        <taxon>Rhodococcus</taxon>
        <taxon>Rhodococcus erythropolis group</taxon>
    </lineage>
</organism>
<feature type="region of interest" description="Disordered" evidence="1">
    <location>
        <begin position="551"/>
        <end position="571"/>
    </location>
</feature>
<evidence type="ECO:0000256" key="1">
    <source>
        <dbReference type="SAM" id="MobiDB-lite"/>
    </source>
</evidence>
<name>A0A2A5J2M9_RHOSG</name>
<protein>
    <recommendedName>
        <fullName evidence="2">TraD/TraG TraM recognition site domain-containing protein</fullName>
    </recommendedName>
</protein>
<dbReference type="AlphaFoldDB" id="A0A2A5J2M9"/>
<comment type="caution">
    <text evidence="3">The sequence shown here is derived from an EMBL/GenBank/DDBJ whole genome shotgun (WGS) entry which is preliminary data.</text>
</comment>
<evidence type="ECO:0000313" key="3">
    <source>
        <dbReference type="EMBL" id="PCK23622.1"/>
    </source>
</evidence>
<sequence length="571" mass="61547">MTIDYKGDDAVVKEKARLAQQEGRSFLHFSLLPPNGSGEYPQLHPYAPPVPARYDGLARGNGKSKAEMFLKSVPRDGDAAAYLRSAQEVSELAWNIAALTGFDRTVGQDGKTRISSLEVLTKMLSTATDGELERQAQALSVGTVLKYYPHLSERDAEVRIDSLRGRVQAVSAELKKSGSIVAKAVSSTRELASTYVNSSAFYPGTFGTGRAPAGQIDLIRAILRGEIVVFSLPAQIYPDFAAMMGTMILLDLQNAVATLRGRQAAVAAFLGVPLGGADSTPWPPFVVQIEELGSAANQASAEALINLINKSADVGIRVVVSTQSLSDIRTIDDGKGVWLQRLLGLIANLFVLQIGSRDDDEEVSDFSGSVTKQYATNETSVSNNRFRLFTGASESKKVRGAEQQENRIPVGTAQALDRDQREMLFVTKDPKLQSVHTTAPEGPNNWYEVLEMVTVLEAAHGYNPFDADAEVIQQMRDAARELGAGLNAELAKPDSLLYQIVDNSDAKVDVTPKTAQTSFTADISAIGEPPPEDLYADPYDAGATVDVYEDVPPAPDPAGWDALIASDPRDR</sequence>
<dbReference type="Pfam" id="PF12696">
    <property type="entry name" value="TraG-D_C"/>
    <property type="match status" value="1"/>
</dbReference>
<accession>A0A2A5J2M9</accession>
<feature type="domain" description="TraD/TraG TraM recognition site" evidence="2">
    <location>
        <begin position="296"/>
        <end position="416"/>
    </location>
</feature>
<evidence type="ECO:0000259" key="2">
    <source>
        <dbReference type="Pfam" id="PF12696"/>
    </source>
</evidence>